<dbReference type="AlphaFoldDB" id="S5AFT6"/>
<dbReference type="HOGENOM" id="CLU_1187940_0_0_6"/>
<sequence>MKHSFSKYGLVLSVLLCMLSLDSSKANAALITNAPVNPPAAVISVADTNFGFSSLLDEFSLSQASSITKITFWSIENSAIGLASDAISLRLFKNEPGFVHNSPLCSATGASGPGGIFTKEAVSGVTGMFLHEIELLNCDLGPGDYFLNIGADLMNNNSFAFSWANAATSDVFGVPGWALTPSNPFDPSNPVGAVNHSPNDNVELAFQIEFEPVVQASAPSALSILSLGLILMLVRRRV</sequence>
<gene>
    <name evidence="3" type="ORF">I633_07435</name>
</gene>
<evidence type="ECO:0000256" key="1">
    <source>
        <dbReference type="SAM" id="Phobius"/>
    </source>
</evidence>
<keyword evidence="1" id="KW-1133">Transmembrane helix</keyword>
<dbReference type="KEGG" id="amh:I633_07435"/>
<proteinExistence type="predicted"/>
<keyword evidence="1" id="KW-0472">Membrane</keyword>
<organism evidence="3 4">
    <name type="scientific">Alteromonas mediterranea 615</name>
    <dbReference type="NCBI Taxonomy" id="1300253"/>
    <lineage>
        <taxon>Bacteria</taxon>
        <taxon>Pseudomonadati</taxon>
        <taxon>Pseudomonadota</taxon>
        <taxon>Gammaproteobacteria</taxon>
        <taxon>Alteromonadales</taxon>
        <taxon>Alteromonadaceae</taxon>
        <taxon>Alteromonas/Salinimonas group</taxon>
        <taxon>Alteromonas</taxon>
    </lineage>
</organism>
<reference evidence="3 4" key="1">
    <citation type="journal article" date="2013" name="Genome Biol. Evol.">
        <title>Genomic Diversity of "Deep Ecotype" Alteromonas macleodii Isolates: Evidence for Pan-Mediterranean Clonal Frames.</title>
        <authorList>
            <person name="Lopez-Perez M."/>
            <person name="Gonzaga A."/>
            <person name="Rodriguez-Valera F."/>
        </authorList>
    </citation>
    <scope>NUCLEOTIDE SEQUENCE [LARGE SCALE GENOMIC DNA]</scope>
    <source>
        <strain evidence="4">'English Channel 615'</strain>
    </source>
</reference>
<accession>S5AFT6</accession>
<evidence type="ECO:0000313" key="3">
    <source>
        <dbReference type="EMBL" id="AGP77596.1"/>
    </source>
</evidence>
<evidence type="ECO:0008006" key="5">
    <source>
        <dbReference type="Google" id="ProtNLM"/>
    </source>
</evidence>
<feature type="chain" id="PRO_5004535047" description="PEP-CTERM protein-sorting domain-containing protein" evidence="2">
    <location>
        <begin position="29"/>
        <end position="238"/>
    </location>
</feature>
<name>S5AFT6_9ALTE</name>
<dbReference type="BioCyc" id="AMAC1300253:G12YX-1192-MONOMER"/>
<protein>
    <recommendedName>
        <fullName evidence="5">PEP-CTERM protein-sorting domain-containing protein</fullName>
    </recommendedName>
</protein>
<evidence type="ECO:0000313" key="4">
    <source>
        <dbReference type="Proteomes" id="UP000014909"/>
    </source>
</evidence>
<feature type="transmembrane region" description="Helical" evidence="1">
    <location>
        <begin position="216"/>
        <end position="234"/>
    </location>
</feature>
<dbReference type="PATRIC" id="fig|1300253.3.peg.1547"/>
<keyword evidence="2" id="KW-0732">Signal</keyword>
<dbReference type="EMBL" id="CP004846">
    <property type="protein sequence ID" value="AGP77596.1"/>
    <property type="molecule type" value="Genomic_DNA"/>
</dbReference>
<keyword evidence="1" id="KW-0812">Transmembrane</keyword>
<evidence type="ECO:0000256" key="2">
    <source>
        <dbReference type="SAM" id="SignalP"/>
    </source>
</evidence>
<feature type="signal peptide" evidence="2">
    <location>
        <begin position="1"/>
        <end position="28"/>
    </location>
</feature>
<dbReference type="Proteomes" id="UP000014909">
    <property type="component" value="Chromosome"/>
</dbReference>